<dbReference type="PANTHER" id="PTHR43711">
    <property type="entry name" value="TWO-COMPONENT HISTIDINE KINASE"/>
    <property type="match status" value="1"/>
</dbReference>
<evidence type="ECO:0000256" key="4">
    <source>
        <dbReference type="ARBA" id="ARBA00022679"/>
    </source>
</evidence>
<keyword evidence="6" id="KW-0902">Two-component regulatory system</keyword>
<dbReference type="InterPro" id="IPR004358">
    <property type="entry name" value="Sig_transdc_His_kin-like_C"/>
</dbReference>
<dbReference type="AlphaFoldDB" id="A0A328BFB5"/>
<dbReference type="Gene3D" id="1.10.287.130">
    <property type="match status" value="1"/>
</dbReference>
<dbReference type="PRINTS" id="PR00344">
    <property type="entry name" value="BCTRLSENSOR"/>
</dbReference>
<feature type="domain" description="Histidine kinase" evidence="7">
    <location>
        <begin position="184"/>
        <end position="400"/>
    </location>
</feature>
<dbReference type="Gene3D" id="3.30.565.10">
    <property type="entry name" value="Histidine kinase-like ATPase, C-terminal domain"/>
    <property type="match status" value="1"/>
</dbReference>
<keyword evidence="5 8" id="KW-0418">Kinase</keyword>
<dbReference type="PANTHER" id="PTHR43711:SF26">
    <property type="entry name" value="SENSOR HISTIDINE KINASE RCSC"/>
    <property type="match status" value="1"/>
</dbReference>
<comment type="caution">
    <text evidence="8">The sequence shown here is derived from an EMBL/GenBank/DDBJ whole genome shotgun (WGS) entry which is preliminary data.</text>
</comment>
<dbReference type="GO" id="GO:0000155">
    <property type="term" value="F:phosphorelay sensor kinase activity"/>
    <property type="evidence" value="ECO:0007669"/>
    <property type="project" value="InterPro"/>
</dbReference>
<reference evidence="9" key="1">
    <citation type="submission" date="2018-05" db="EMBL/GenBank/DDBJ databases">
        <authorList>
            <person name="Nie L."/>
        </authorList>
    </citation>
    <scope>NUCLEOTIDE SEQUENCE [LARGE SCALE GENOMIC DNA]</scope>
    <source>
        <strain evidence="9">NL</strain>
    </source>
</reference>
<dbReference type="CDD" id="cd00075">
    <property type="entry name" value="HATPase"/>
    <property type="match status" value="1"/>
</dbReference>
<evidence type="ECO:0000256" key="2">
    <source>
        <dbReference type="ARBA" id="ARBA00012438"/>
    </source>
</evidence>
<evidence type="ECO:0000256" key="5">
    <source>
        <dbReference type="ARBA" id="ARBA00022777"/>
    </source>
</evidence>
<dbReference type="SMART" id="SM00387">
    <property type="entry name" value="HATPase_c"/>
    <property type="match status" value="1"/>
</dbReference>
<keyword evidence="9" id="KW-1185">Reference proteome</keyword>
<dbReference type="Proteomes" id="UP000248553">
    <property type="component" value="Unassembled WGS sequence"/>
</dbReference>
<accession>A0A328BFB5</accession>
<organism evidence="8 9">
    <name type="scientific">Hymenobacter edaphi</name>
    <dbReference type="NCBI Taxonomy" id="2211146"/>
    <lineage>
        <taxon>Bacteria</taxon>
        <taxon>Pseudomonadati</taxon>
        <taxon>Bacteroidota</taxon>
        <taxon>Cytophagia</taxon>
        <taxon>Cytophagales</taxon>
        <taxon>Hymenobacteraceae</taxon>
        <taxon>Hymenobacter</taxon>
    </lineage>
</organism>
<dbReference type="InterPro" id="IPR036097">
    <property type="entry name" value="HisK_dim/P_sf"/>
</dbReference>
<dbReference type="PROSITE" id="PS50109">
    <property type="entry name" value="HIS_KIN"/>
    <property type="match status" value="1"/>
</dbReference>
<dbReference type="EMBL" id="QHKM01000006">
    <property type="protein sequence ID" value="RAK64546.1"/>
    <property type="molecule type" value="Genomic_DNA"/>
</dbReference>
<dbReference type="InterPro" id="IPR036890">
    <property type="entry name" value="HATPase_C_sf"/>
</dbReference>
<gene>
    <name evidence="8" type="ORF">DLM85_17780</name>
</gene>
<dbReference type="SUPFAM" id="SSF47384">
    <property type="entry name" value="Homodimeric domain of signal transducing histidine kinase"/>
    <property type="match status" value="1"/>
</dbReference>
<keyword evidence="3" id="KW-0597">Phosphoprotein</keyword>
<dbReference type="InterPro" id="IPR005467">
    <property type="entry name" value="His_kinase_dom"/>
</dbReference>
<dbReference type="SMART" id="SM00388">
    <property type="entry name" value="HisKA"/>
    <property type="match status" value="1"/>
</dbReference>
<keyword evidence="4" id="KW-0808">Transferase</keyword>
<dbReference type="OrthoDB" id="9766459at2"/>
<evidence type="ECO:0000256" key="1">
    <source>
        <dbReference type="ARBA" id="ARBA00000085"/>
    </source>
</evidence>
<sequence length="410" mass="45052">MSTPTRILLADAGSAFHERLRPLLLGPHPPFSLDCPSTPAAAQHAIRYAAHDVYLIDQRWGPRGGLAFVGEALRQGSCGPFVLLLDRPGYALEPLGSPAGRVYGLPIRELALGPLVPQLHGAVRLARELLRQGQLGDALLRQVQRQTHELEQSALRGQAQAAQAQQTLLRERELNELKSRFLTMASHEFRTPMSTILSSAALIERYHDGADEAKRRKHVLRIKSAVANLDGILRDFLVLDGLNQAKLPYHPVAVPLPAFVADVAEEAQQGARLGQHVRYAHVGASGAVVTDAQILKNILLNLLSNASKYSDQGQEIRLTSEVTPAELVLIVQDEGMGIPHEEQPRLFTDFFRARNAEHIQGTGLGLYLVKRYVERLGGRISYLSEPHVGSTFTVRLPVQPPLSHENDPVD</sequence>
<dbReference type="InterPro" id="IPR003661">
    <property type="entry name" value="HisK_dim/P_dom"/>
</dbReference>
<comment type="catalytic activity">
    <reaction evidence="1">
        <text>ATP + protein L-histidine = ADP + protein N-phospho-L-histidine.</text>
        <dbReference type="EC" id="2.7.13.3"/>
    </reaction>
</comment>
<dbReference type="InterPro" id="IPR003594">
    <property type="entry name" value="HATPase_dom"/>
</dbReference>
<dbReference type="CDD" id="cd00082">
    <property type="entry name" value="HisKA"/>
    <property type="match status" value="1"/>
</dbReference>
<evidence type="ECO:0000256" key="6">
    <source>
        <dbReference type="ARBA" id="ARBA00023012"/>
    </source>
</evidence>
<dbReference type="Pfam" id="PF00512">
    <property type="entry name" value="HisKA"/>
    <property type="match status" value="1"/>
</dbReference>
<evidence type="ECO:0000259" key="7">
    <source>
        <dbReference type="PROSITE" id="PS50109"/>
    </source>
</evidence>
<proteinExistence type="predicted"/>
<evidence type="ECO:0000256" key="3">
    <source>
        <dbReference type="ARBA" id="ARBA00022553"/>
    </source>
</evidence>
<dbReference type="Pfam" id="PF02518">
    <property type="entry name" value="HATPase_c"/>
    <property type="match status" value="1"/>
</dbReference>
<dbReference type="SUPFAM" id="SSF55874">
    <property type="entry name" value="ATPase domain of HSP90 chaperone/DNA topoisomerase II/histidine kinase"/>
    <property type="match status" value="1"/>
</dbReference>
<name>A0A328BFB5_9BACT</name>
<evidence type="ECO:0000313" key="8">
    <source>
        <dbReference type="EMBL" id="RAK64546.1"/>
    </source>
</evidence>
<dbReference type="EC" id="2.7.13.3" evidence="2"/>
<protein>
    <recommendedName>
        <fullName evidence="2">histidine kinase</fullName>
        <ecNumber evidence="2">2.7.13.3</ecNumber>
    </recommendedName>
</protein>
<evidence type="ECO:0000313" key="9">
    <source>
        <dbReference type="Proteomes" id="UP000248553"/>
    </source>
</evidence>
<dbReference type="InterPro" id="IPR050736">
    <property type="entry name" value="Sensor_HK_Regulatory"/>
</dbReference>
<dbReference type="RefSeq" id="WP_111479482.1">
    <property type="nucleotide sequence ID" value="NZ_QHKM01000006.1"/>
</dbReference>